<gene>
    <name evidence="1" type="ORF">PINE0816_LOCUS18055</name>
</gene>
<proteinExistence type="predicted"/>
<dbReference type="EMBL" id="HBEL01038890">
    <property type="protein sequence ID" value="CAD8421899.1"/>
    <property type="molecule type" value="Transcribed_RNA"/>
</dbReference>
<protein>
    <submittedName>
        <fullName evidence="1">Uncharacterized protein</fullName>
    </submittedName>
</protein>
<name>A0A7S0GIG6_9STRA</name>
<organism evidence="1">
    <name type="scientific">Proboscia inermis</name>
    <dbReference type="NCBI Taxonomy" id="420281"/>
    <lineage>
        <taxon>Eukaryota</taxon>
        <taxon>Sar</taxon>
        <taxon>Stramenopiles</taxon>
        <taxon>Ochrophyta</taxon>
        <taxon>Bacillariophyta</taxon>
        <taxon>Coscinodiscophyceae</taxon>
        <taxon>Rhizosoleniophycidae</taxon>
        <taxon>Rhizosoleniales</taxon>
        <taxon>Rhizosoleniaceae</taxon>
        <taxon>Proboscia</taxon>
    </lineage>
</organism>
<evidence type="ECO:0000313" key="1">
    <source>
        <dbReference type="EMBL" id="CAD8421899.1"/>
    </source>
</evidence>
<dbReference type="AlphaFoldDB" id="A0A7S0GIG6"/>
<dbReference type="PANTHER" id="PTHR47272:SF2">
    <property type="entry name" value="PIGGYBAC TRANSPOSABLE ELEMENT-DERIVED PROTEIN 3-LIKE"/>
    <property type="match status" value="1"/>
</dbReference>
<reference evidence="1" key="1">
    <citation type="submission" date="2021-01" db="EMBL/GenBank/DDBJ databases">
        <authorList>
            <person name="Corre E."/>
            <person name="Pelletier E."/>
            <person name="Niang G."/>
            <person name="Scheremetjew M."/>
            <person name="Finn R."/>
            <person name="Kale V."/>
            <person name="Holt S."/>
            <person name="Cochrane G."/>
            <person name="Meng A."/>
            <person name="Brown T."/>
            <person name="Cohen L."/>
        </authorList>
    </citation>
    <scope>NUCLEOTIDE SEQUENCE</scope>
    <source>
        <strain evidence="1">CCAP1064/1</strain>
    </source>
</reference>
<dbReference type="PANTHER" id="PTHR47272">
    <property type="entry name" value="DDE_TNP_1_7 DOMAIN-CONTAINING PROTEIN"/>
    <property type="match status" value="1"/>
</dbReference>
<accession>A0A7S0GIG6</accession>
<sequence length="246" mass="28833">MIKKQGKAVPIKILRLSFPDKYNFGMGYVDMADQLHNYYKLGHWIRSFKWWHAMFRRRVQVLMINSYIVYCRVCEEVCIKPMDHYQYQKECALVWIDPDGHQQGDNGYKTPTDEVSTITSGLSSKNKTRITDESLHPLGGSLQQWLNRNIGHWPSIPPRDKFQNIPPCQLHKWATEKQKKSNTTICEECNVTLCLECFKTFHCVFNLVEEKEFLRSKMDREICQPVANDCGEVRLTSNLGRKPNKK</sequence>